<evidence type="ECO:0000313" key="1">
    <source>
        <dbReference type="EMBL" id="EGD57307.1"/>
    </source>
</evidence>
<proteinExistence type="predicted"/>
<dbReference type="OrthoDB" id="7425063at2"/>
<dbReference type="EMBL" id="AEWJ01000065">
    <property type="protein sequence ID" value="EGD57307.1"/>
    <property type="molecule type" value="Genomic_DNA"/>
</dbReference>
<keyword evidence="2" id="KW-1185">Reference proteome</keyword>
<sequence length="223" mass="23660">MLATIARTARIGALLSLPMLVLSGCTKNHGELVVDDTVGVTALRSPCPLVEIPEMTGDVTLLAPGRTDAGAIDVVAAITNLRSSCDAAMHLPQLTTTIDFDVVARRSDTHGARHVELPYFTAIQRGGASTVAKHVSTIAIDFADGQDRVTVHGKTGTTIARSEATLPLEMRNRLMRKRQAGDADAAVDPLSQPDVKAALAKATFEALVGFQLTDKQFAYNATR</sequence>
<evidence type="ECO:0008006" key="3">
    <source>
        <dbReference type="Google" id="ProtNLM"/>
    </source>
</evidence>
<dbReference type="RefSeq" id="WP_008071678.1">
    <property type="nucleotide sequence ID" value="NZ_AQWK01000004.1"/>
</dbReference>
<dbReference type="AlphaFoldDB" id="F1ZDF2"/>
<reference evidence="1 2" key="1">
    <citation type="journal article" date="2012" name="J. Bacteriol.">
        <title>Draft Genome Sequence of Novosphingobium nitrogenifigens Y88T.</title>
        <authorList>
            <person name="Strabala T.J."/>
            <person name="Macdonald L."/>
            <person name="Liu V."/>
            <person name="Smit A.M."/>
        </authorList>
    </citation>
    <scope>NUCLEOTIDE SEQUENCE [LARGE SCALE GENOMIC DNA]</scope>
    <source>
        <strain evidence="1 2">DSM 19370</strain>
    </source>
</reference>
<dbReference type="HOGENOM" id="CLU_1119613_0_0_5"/>
<gene>
    <name evidence="1" type="ORF">Y88_3616</name>
</gene>
<dbReference type="InParanoid" id="F1ZDF2"/>
<comment type="caution">
    <text evidence="1">The sequence shown here is derived from an EMBL/GenBank/DDBJ whole genome shotgun (WGS) entry which is preliminary data.</text>
</comment>
<dbReference type="PROSITE" id="PS51257">
    <property type="entry name" value="PROKAR_LIPOPROTEIN"/>
    <property type="match status" value="1"/>
</dbReference>
<organism evidence="1 2">
    <name type="scientific">Novosphingobium nitrogenifigens DSM 19370</name>
    <dbReference type="NCBI Taxonomy" id="983920"/>
    <lineage>
        <taxon>Bacteria</taxon>
        <taxon>Pseudomonadati</taxon>
        <taxon>Pseudomonadota</taxon>
        <taxon>Alphaproteobacteria</taxon>
        <taxon>Sphingomonadales</taxon>
        <taxon>Sphingomonadaceae</taxon>
        <taxon>Novosphingobium</taxon>
    </lineage>
</organism>
<evidence type="ECO:0000313" key="2">
    <source>
        <dbReference type="Proteomes" id="UP000004728"/>
    </source>
</evidence>
<dbReference type="eggNOG" id="ENOG5031YDD">
    <property type="taxonomic scope" value="Bacteria"/>
</dbReference>
<dbReference type="STRING" id="983920.Y88_3616"/>
<dbReference type="Proteomes" id="UP000004728">
    <property type="component" value="Unassembled WGS sequence"/>
</dbReference>
<name>F1ZDF2_9SPHN</name>
<protein>
    <recommendedName>
        <fullName evidence="3">Lipoprotein</fullName>
    </recommendedName>
</protein>
<accession>F1ZDF2</accession>